<dbReference type="GO" id="GO:0043565">
    <property type="term" value="F:sequence-specific DNA binding"/>
    <property type="evidence" value="ECO:0007669"/>
    <property type="project" value="InterPro"/>
</dbReference>
<feature type="domain" description="HTH araC/xylS-type" evidence="4">
    <location>
        <begin position="212"/>
        <end position="310"/>
    </location>
</feature>
<evidence type="ECO:0000256" key="2">
    <source>
        <dbReference type="ARBA" id="ARBA00023125"/>
    </source>
</evidence>
<protein>
    <recommendedName>
        <fullName evidence="4">HTH araC/xylS-type domain-containing protein</fullName>
    </recommendedName>
</protein>
<dbReference type="SUPFAM" id="SSF51215">
    <property type="entry name" value="Regulatory protein AraC"/>
    <property type="match status" value="1"/>
</dbReference>
<dbReference type="PANTHER" id="PTHR43280:SF2">
    <property type="entry name" value="HTH-TYPE TRANSCRIPTIONAL REGULATOR EXSA"/>
    <property type="match status" value="1"/>
</dbReference>
<keyword evidence="2" id="KW-0238">DNA-binding</keyword>
<dbReference type="RefSeq" id="WP_185256594.1">
    <property type="nucleotide sequence ID" value="NZ_AP023368.1"/>
</dbReference>
<dbReference type="InterPro" id="IPR009057">
    <property type="entry name" value="Homeodomain-like_sf"/>
</dbReference>
<reference evidence="5 6" key="2">
    <citation type="submission" date="2020-08" db="EMBL/GenBank/DDBJ databases">
        <authorList>
            <person name="Ueki A."/>
            <person name="Tonouchi A."/>
        </authorList>
    </citation>
    <scope>NUCLEOTIDE SEQUENCE [LARGE SCALE GENOMIC DNA]</scope>
    <source>
        <strain evidence="5 6">CTTW</strain>
    </source>
</reference>
<sequence length="319" mass="37519">MYYLKANITSPVCFISAGHFTAESRWIHSERIIEDYEIIINLKNPIFIQQEEVQYTLNSGDSLLLLPGLTHKGFDYSDKGASFYWFHFTAGRQVMPCKQEAAIRQDYNLENTDCTWEVIQSGEAENVISLINNNNFLDDFSSYCLLPTLMRSVNLDRVSILFHQLLHLQSSHYYTEQATRYLLTSLLIELAQQNILQFKSKHDSEHSLDKLPKILEWIRIHSMKRISLSDVAHEFNYSKEYLARYFKKHMGMSMQQYIYNLKLSKAKELLCESDKTIGEIAETLGFLDEKYFMKLFKKMEDTTPKQYRNAYNRTHMNTN</sequence>
<dbReference type="Pfam" id="PF12833">
    <property type="entry name" value="HTH_18"/>
    <property type="match status" value="1"/>
</dbReference>
<dbReference type="InterPro" id="IPR037923">
    <property type="entry name" value="HTH-like"/>
</dbReference>
<dbReference type="Proteomes" id="UP000515703">
    <property type="component" value="Chromosome"/>
</dbReference>
<dbReference type="InterPro" id="IPR018062">
    <property type="entry name" value="HTH_AraC-typ_CS"/>
</dbReference>
<dbReference type="SMART" id="SM00342">
    <property type="entry name" value="HTH_ARAC"/>
    <property type="match status" value="1"/>
</dbReference>
<keyword evidence="6" id="KW-1185">Reference proteome</keyword>
<keyword evidence="3" id="KW-0804">Transcription</keyword>
<dbReference type="PANTHER" id="PTHR43280">
    <property type="entry name" value="ARAC-FAMILY TRANSCRIPTIONAL REGULATOR"/>
    <property type="match status" value="1"/>
</dbReference>
<dbReference type="SUPFAM" id="SSF46689">
    <property type="entry name" value="Homeodomain-like"/>
    <property type="match status" value="2"/>
</dbReference>
<keyword evidence="1" id="KW-0805">Transcription regulation</keyword>
<evidence type="ECO:0000256" key="3">
    <source>
        <dbReference type="ARBA" id="ARBA00023163"/>
    </source>
</evidence>
<accession>A0A7I8DXI1</accession>
<evidence type="ECO:0000256" key="1">
    <source>
        <dbReference type="ARBA" id="ARBA00023015"/>
    </source>
</evidence>
<evidence type="ECO:0000259" key="4">
    <source>
        <dbReference type="PROSITE" id="PS01124"/>
    </source>
</evidence>
<dbReference type="AlphaFoldDB" id="A0A7I8DXI1"/>
<evidence type="ECO:0000313" key="6">
    <source>
        <dbReference type="Proteomes" id="UP000515703"/>
    </source>
</evidence>
<organism evidence="5 6">
    <name type="scientific">Anaerocolumna chitinilytica</name>
    <dbReference type="NCBI Taxonomy" id="1727145"/>
    <lineage>
        <taxon>Bacteria</taxon>
        <taxon>Bacillati</taxon>
        <taxon>Bacillota</taxon>
        <taxon>Clostridia</taxon>
        <taxon>Lachnospirales</taxon>
        <taxon>Lachnospiraceae</taxon>
        <taxon>Anaerocolumna</taxon>
    </lineage>
</organism>
<dbReference type="PROSITE" id="PS00041">
    <property type="entry name" value="HTH_ARAC_FAMILY_1"/>
    <property type="match status" value="1"/>
</dbReference>
<evidence type="ECO:0000313" key="5">
    <source>
        <dbReference type="EMBL" id="BCK00977.1"/>
    </source>
</evidence>
<dbReference type="PROSITE" id="PS01124">
    <property type="entry name" value="HTH_ARAC_FAMILY_2"/>
    <property type="match status" value="1"/>
</dbReference>
<dbReference type="PRINTS" id="PR00032">
    <property type="entry name" value="HTHARAC"/>
</dbReference>
<dbReference type="GO" id="GO:0003700">
    <property type="term" value="F:DNA-binding transcription factor activity"/>
    <property type="evidence" value="ECO:0007669"/>
    <property type="project" value="InterPro"/>
</dbReference>
<proteinExistence type="predicted"/>
<reference evidence="5 6" key="1">
    <citation type="submission" date="2020-08" db="EMBL/GenBank/DDBJ databases">
        <title>Draft genome sequencing of an Anaerocolumna strain isolated from anoxic soil subjected to BSD treatment.</title>
        <authorList>
            <person name="Uek A."/>
            <person name="Tonouchi A."/>
        </authorList>
    </citation>
    <scope>NUCLEOTIDE SEQUENCE [LARGE SCALE GENOMIC DNA]</scope>
    <source>
        <strain evidence="5 6">CTTW</strain>
    </source>
</reference>
<dbReference type="InterPro" id="IPR018060">
    <property type="entry name" value="HTH_AraC"/>
</dbReference>
<dbReference type="Gene3D" id="1.10.10.60">
    <property type="entry name" value="Homeodomain-like"/>
    <property type="match status" value="2"/>
</dbReference>
<gene>
    <name evidence="5" type="ORF">bsdcttw_40170</name>
</gene>
<dbReference type="KEGG" id="acht:bsdcttw_40170"/>
<dbReference type="EMBL" id="AP023368">
    <property type="protein sequence ID" value="BCK00977.1"/>
    <property type="molecule type" value="Genomic_DNA"/>
</dbReference>
<name>A0A7I8DXI1_9FIRM</name>
<dbReference type="InterPro" id="IPR020449">
    <property type="entry name" value="Tscrpt_reg_AraC-type_HTH"/>
</dbReference>